<feature type="compositionally biased region" description="Low complexity" evidence="1">
    <location>
        <begin position="180"/>
        <end position="193"/>
    </location>
</feature>
<comment type="caution">
    <text evidence="2">The sequence shown here is derived from an EMBL/GenBank/DDBJ whole genome shotgun (WGS) entry which is preliminary data.</text>
</comment>
<feature type="compositionally biased region" description="Polar residues" evidence="1">
    <location>
        <begin position="640"/>
        <end position="650"/>
    </location>
</feature>
<dbReference type="OrthoDB" id="5599895at2759"/>
<dbReference type="AlphaFoldDB" id="A0A1Y2HCS4"/>
<feature type="compositionally biased region" description="Low complexity" evidence="1">
    <location>
        <begin position="404"/>
        <end position="422"/>
    </location>
</feature>
<dbReference type="Proteomes" id="UP000193411">
    <property type="component" value="Unassembled WGS sequence"/>
</dbReference>
<evidence type="ECO:0000313" key="2">
    <source>
        <dbReference type="EMBL" id="ORZ31784.1"/>
    </source>
</evidence>
<feature type="region of interest" description="Disordered" evidence="1">
    <location>
        <begin position="404"/>
        <end position="441"/>
    </location>
</feature>
<gene>
    <name evidence="2" type="ORF">BCR44DRAFT_1515909</name>
</gene>
<feature type="region of interest" description="Disordered" evidence="1">
    <location>
        <begin position="136"/>
        <end position="193"/>
    </location>
</feature>
<reference evidence="2 3" key="1">
    <citation type="submission" date="2016-07" db="EMBL/GenBank/DDBJ databases">
        <title>Pervasive Adenine N6-methylation of Active Genes in Fungi.</title>
        <authorList>
            <consortium name="DOE Joint Genome Institute"/>
            <person name="Mondo S.J."/>
            <person name="Dannebaum R.O."/>
            <person name="Kuo R.C."/>
            <person name="Labutti K."/>
            <person name="Haridas S."/>
            <person name="Kuo A."/>
            <person name="Salamov A."/>
            <person name="Ahrendt S.R."/>
            <person name="Lipzen A."/>
            <person name="Sullivan W."/>
            <person name="Andreopoulos W.B."/>
            <person name="Clum A."/>
            <person name="Lindquist E."/>
            <person name="Daum C."/>
            <person name="Ramamoorthy G.K."/>
            <person name="Gryganskyi A."/>
            <person name="Culley D."/>
            <person name="Magnuson J.K."/>
            <person name="James T.Y."/>
            <person name="O'Malley M.A."/>
            <person name="Stajich J.E."/>
            <person name="Spatafora J.W."/>
            <person name="Visel A."/>
            <person name="Grigoriev I.V."/>
        </authorList>
    </citation>
    <scope>NUCLEOTIDE SEQUENCE [LARGE SCALE GENOMIC DNA]</scope>
    <source>
        <strain evidence="2 3">PL171</strain>
    </source>
</reference>
<evidence type="ECO:0000256" key="1">
    <source>
        <dbReference type="SAM" id="MobiDB-lite"/>
    </source>
</evidence>
<accession>A0A1Y2HCS4</accession>
<feature type="compositionally biased region" description="Low complexity" evidence="1">
    <location>
        <begin position="658"/>
        <end position="672"/>
    </location>
</feature>
<feature type="compositionally biased region" description="Low complexity" evidence="1">
    <location>
        <begin position="308"/>
        <end position="323"/>
    </location>
</feature>
<proteinExistence type="predicted"/>
<feature type="region of interest" description="Disordered" evidence="1">
    <location>
        <begin position="298"/>
        <end position="323"/>
    </location>
</feature>
<feature type="compositionally biased region" description="Low complexity" evidence="1">
    <location>
        <begin position="144"/>
        <end position="156"/>
    </location>
</feature>
<feature type="region of interest" description="Disordered" evidence="1">
    <location>
        <begin position="612"/>
        <end position="675"/>
    </location>
</feature>
<sequence>MSNPPVAPHGHSFSASLASPLTHLPTSAAELAQLQTPAGVSPTAGQHLHHHQPISTSAFFSSASATTATAVAAPNPAGIPIGSNQFSAGQMNHPSPTGSDGSFHHLDLLQPQQQQQQYPQQHQSMSHAVLQPSLYQQNHHPQVSASSPPYSSSLASFQYQQPQRMDVSHHQQHQQHRHQQLQQQASLSFSQRQAQDQAHLSLLQYPASSAQYSGPASPTAWSLSAAAGLPLGSNAATVPSTATSPPGSAMSHEYMSALATQQQHPQQFQGPTVDVLAQQSQQAFQSPQHQQQFYGGLVSPTLPQHQRPVAPAAAHSAGPSSLAVSPALSTLSNVPNIAPAPMSLYSSQPSASLSPISPALAPFPTSTSSTLTQVMASHILPDFPASSSASHAAAAAAATAAATGASGATATNSTSNTASGGDSDSESGDGDGSGENTPQQRTYHIFSRGSYDLMVWAILHGKGPDHRSIARACGDRPMTSKRWNRLQGNLRVIRMSPPGATDGLVYGMVLHPRDDPTLPLAQAQQLLPDADMVEFRLVWRTCTRDLPIVPKEHWDAIFRSVHVRVGPDGRQFHLRLAECIRVITTNYQTRRSRCGITTDHIRQMFTQCECQTAPATRPRGGRNTKSNPPGPSASGGGPENISSAGSNVGSTLGGTGFASGPSSVSGSASAGGTPQQHVVNVNGAFDSMASPSPISGYALPLGPHHSAAMDVSYPPVSAMHSIPSAAQVFGGSAILTPPTSSREVPTLDHNGNVGATAQPSSSDLVASWAMYGSGLKPAPVAMR</sequence>
<dbReference type="EMBL" id="MCFL01000055">
    <property type="protein sequence ID" value="ORZ31784.1"/>
    <property type="molecule type" value="Genomic_DNA"/>
</dbReference>
<organism evidence="2 3">
    <name type="scientific">Catenaria anguillulae PL171</name>
    <dbReference type="NCBI Taxonomy" id="765915"/>
    <lineage>
        <taxon>Eukaryota</taxon>
        <taxon>Fungi</taxon>
        <taxon>Fungi incertae sedis</taxon>
        <taxon>Blastocladiomycota</taxon>
        <taxon>Blastocladiomycetes</taxon>
        <taxon>Blastocladiales</taxon>
        <taxon>Catenariaceae</taxon>
        <taxon>Catenaria</taxon>
    </lineage>
</organism>
<feature type="compositionally biased region" description="Basic residues" evidence="1">
    <location>
        <begin position="170"/>
        <end position="179"/>
    </location>
</feature>
<feature type="compositionally biased region" description="Polar residues" evidence="1">
    <location>
        <begin position="82"/>
        <end position="100"/>
    </location>
</feature>
<feature type="region of interest" description="Disordered" evidence="1">
    <location>
        <begin position="81"/>
        <end position="105"/>
    </location>
</feature>
<keyword evidence="3" id="KW-1185">Reference proteome</keyword>
<protein>
    <submittedName>
        <fullName evidence="2">Uncharacterized protein</fullName>
    </submittedName>
</protein>
<name>A0A1Y2HCS4_9FUNG</name>
<evidence type="ECO:0000313" key="3">
    <source>
        <dbReference type="Proteomes" id="UP000193411"/>
    </source>
</evidence>